<evidence type="ECO:0000259" key="1">
    <source>
        <dbReference type="Pfam" id="PF01323"/>
    </source>
</evidence>
<dbReference type="STRING" id="1216006.VA7868_00156"/>
<dbReference type="RefSeq" id="WP_073601956.1">
    <property type="nucleotide sequence ID" value="NZ_FQXZ01000003.1"/>
</dbReference>
<dbReference type="Proteomes" id="UP000184608">
    <property type="component" value="Unassembled WGS sequence"/>
</dbReference>
<proteinExistence type="predicted"/>
<dbReference type="Gene3D" id="3.40.30.10">
    <property type="entry name" value="Glutaredoxin"/>
    <property type="match status" value="1"/>
</dbReference>
<dbReference type="Pfam" id="PF01323">
    <property type="entry name" value="DSBA"/>
    <property type="match status" value="1"/>
</dbReference>
<dbReference type="InterPro" id="IPR036249">
    <property type="entry name" value="Thioredoxin-like_sf"/>
</dbReference>
<organism evidence="2 3">
    <name type="scientific">Vibrio aerogenes CECT 7868</name>
    <dbReference type="NCBI Taxonomy" id="1216006"/>
    <lineage>
        <taxon>Bacteria</taxon>
        <taxon>Pseudomonadati</taxon>
        <taxon>Pseudomonadota</taxon>
        <taxon>Gammaproteobacteria</taxon>
        <taxon>Vibrionales</taxon>
        <taxon>Vibrionaceae</taxon>
        <taxon>Vibrio</taxon>
    </lineage>
</organism>
<dbReference type="AlphaFoldDB" id="A0A1M5UR28"/>
<evidence type="ECO:0000313" key="3">
    <source>
        <dbReference type="Proteomes" id="UP000184608"/>
    </source>
</evidence>
<reference evidence="2 3" key="1">
    <citation type="submission" date="2016-11" db="EMBL/GenBank/DDBJ databases">
        <authorList>
            <person name="Jaros S."/>
            <person name="Januszkiewicz K."/>
            <person name="Wedrychowicz H."/>
        </authorList>
    </citation>
    <scope>NUCLEOTIDE SEQUENCE [LARGE SCALE GENOMIC DNA]</scope>
    <source>
        <strain evidence="2 3">CECT 7868</strain>
    </source>
</reference>
<name>A0A1M5UR28_9VIBR</name>
<protein>
    <submittedName>
        <fullName evidence="2">DSBA-like thioredoxin domain protein</fullName>
    </submittedName>
</protein>
<dbReference type="OrthoDB" id="9813770at2"/>
<gene>
    <name evidence="2" type="ORF">VA7868_00156</name>
</gene>
<sequence>MTHAVFHYINDPLCGWCYGASPLVSVINETEGVTLKLHCGGLWTGNHRTNMGPALQSHVLPHDDRIEAMTGQVFGEAYRNGLLLNTNYILDSEPPIRAIIAAKSMGGSDFEMYKKVQAAHYQRGLYVGDLQVLTRLAQELGLEQDAFVNAYHTAGFSNHIEQSQQWMNRLGGRGYPTAGLEIGSQLHAVPLSSFYGQVEQFRTVLKDFMSASK</sequence>
<dbReference type="SUPFAM" id="SSF52833">
    <property type="entry name" value="Thioredoxin-like"/>
    <property type="match status" value="1"/>
</dbReference>
<feature type="domain" description="DSBA-like thioredoxin" evidence="1">
    <location>
        <begin position="11"/>
        <end position="178"/>
    </location>
</feature>
<keyword evidence="3" id="KW-1185">Reference proteome</keyword>
<dbReference type="InterPro" id="IPR001853">
    <property type="entry name" value="DSBA-like_thioredoxin_dom"/>
</dbReference>
<dbReference type="CDD" id="cd03025">
    <property type="entry name" value="DsbA_FrnE_like"/>
    <property type="match status" value="1"/>
</dbReference>
<dbReference type="GO" id="GO:0016491">
    <property type="term" value="F:oxidoreductase activity"/>
    <property type="evidence" value="ECO:0007669"/>
    <property type="project" value="InterPro"/>
</dbReference>
<accession>A0A1M5UR28</accession>
<dbReference type="EMBL" id="FQXZ01000003">
    <property type="protein sequence ID" value="SHH65439.1"/>
    <property type="molecule type" value="Genomic_DNA"/>
</dbReference>
<evidence type="ECO:0000313" key="2">
    <source>
        <dbReference type="EMBL" id="SHH65439.1"/>
    </source>
</evidence>